<feature type="transmembrane region" description="Helical" evidence="1">
    <location>
        <begin position="6"/>
        <end position="23"/>
    </location>
</feature>
<reference evidence="2" key="1">
    <citation type="journal article" date="2020" name="Nature">
        <title>Giant virus diversity and host interactions through global metagenomics.</title>
        <authorList>
            <person name="Schulz F."/>
            <person name="Roux S."/>
            <person name="Paez-Espino D."/>
            <person name="Jungbluth S."/>
            <person name="Walsh D.A."/>
            <person name="Denef V.J."/>
            <person name="McMahon K.D."/>
            <person name="Konstantinidis K.T."/>
            <person name="Eloe-Fadrosh E.A."/>
            <person name="Kyrpides N.C."/>
            <person name="Woyke T."/>
        </authorList>
    </citation>
    <scope>NUCLEOTIDE SEQUENCE</scope>
    <source>
        <strain evidence="2">GVMAG-M-3300027747-57</strain>
    </source>
</reference>
<evidence type="ECO:0000256" key="1">
    <source>
        <dbReference type="SAM" id="Phobius"/>
    </source>
</evidence>
<proteinExistence type="predicted"/>
<keyword evidence="1" id="KW-0472">Membrane</keyword>
<name>A0A6C0JPU5_9ZZZZ</name>
<dbReference type="AlphaFoldDB" id="A0A6C0JPU5"/>
<keyword evidence="1" id="KW-1133">Transmembrane helix</keyword>
<evidence type="ECO:0000313" key="2">
    <source>
        <dbReference type="EMBL" id="QHU06447.1"/>
    </source>
</evidence>
<sequence length="38" mass="4702">MRTNVFYVFFIMDDFIFGGYWKINKIINKIINKKINKK</sequence>
<keyword evidence="1" id="KW-0812">Transmembrane</keyword>
<protein>
    <submittedName>
        <fullName evidence="2">Uncharacterized protein</fullName>
    </submittedName>
</protein>
<dbReference type="EMBL" id="MN740436">
    <property type="protein sequence ID" value="QHU06447.1"/>
    <property type="molecule type" value="Genomic_DNA"/>
</dbReference>
<organism evidence="2">
    <name type="scientific">viral metagenome</name>
    <dbReference type="NCBI Taxonomy" id="1070528"/>
    <lineage>
        <taxon>unclassified sequences</taxon>
        <taxon>metagenomes</taxon>
        <taxon>organismal metagenomes</taxon>
    </lineage>
</organism>
<accession>A0A6C0JPU5</accession>